<accession>A0A1S6HMS6</accession>
<evidence type="ECO:0000259" key="3">
    <source>
        <dbReference type="SMART" id="SM00849"/>
    </source>
</evidence>
<evidence type="ECO:0000313" key="5">
    <source>
        <dbReference type="Proteomes" id="UP000189545"/>
    </source>
</evidence>
<evidence type="ECO:0000256" key="2">
    <source>
        <dbReference type="SAM" id="SignalP"/>
    </source>
</evidence>
<dbReference type="Proteomes" id="UP000189545">
    <property type="component" value="Chromosome"/>
</dbReference>
<dbReference type="CDD" id="cd16282">
    <property type="entry name" value="metallo-hydrolase-like_MBL-fold"/>
    <property type="match status" value="1"/>
</dbReference>
<keyword evidence="5" id="KW-1185">Reference proteome</keyword>
<dbReference type="GO" id="GO:0016787">
    <property type="term" value="F:hydrolase activity"/>
    <property type="evidence" value="ECO:0007669"/>
    <property type="project" value="UniProtKB-KW"/>
</dbReference>
<dbReference type="SUPFAM" id="SSF56281">
    <property type="entry name" value="Metallo-hydrolase/oxidoreductase"/>
    <property type="match status" value="1"/>
</dbReference>
<feature type="domain" description="Metallo-beta-lactamase" evidence="3">
    <location>
        <begin position="49"/>
        <end position="221"/>
    </location>
</feature>
<dbReference type="SMART" id="SM00849">
    <property type="entry name" value="Lactamase_B"/>
    <property type="match status" value="1"/>
</dbReference>
<evidence type="ECO:0000256" key="1">
    <source>
        <dbReference type="ARBA" id="ARBA00005250"/>
    </source>
</evidence>
<organism evidence="4 5">
    <name type="scientific">Shewanella psychrophila</name>
    <dbReference type="NCBI Taxonomy" id="225848"/>
    <lineage>
        <taxon>Bacteria</taxon>
        <taxon>Pseudomonadati</taxon>
        <taxon>Pseudomonadota</taxon>
        <taxon>Gammaproteobacteria</taxon>
        <taxon>Alteromonadales</taxon>
        <taxon>Shewanellaceae</taxon>
        <taxon>Shewanella</taxon>
    </lineage>
</organism>
<comment type="similarity">
    <text evidence="1">Belongs to the metallo-beta-lactamase superfamily. Class-B beta-lactamase family.</text>
</comment>
<dbReference type="InterPro" id="IPR001279">
    <property type="entry name" value="Metallo-B-lactamas"/>
</dbReference>
<dbReference type="PANTHER" id="PTHR42951:SF4">
    <property type="entry name" value="ACYL-COENZYME A THIOESTERASE MBLAC2"/>
    <property type="match status" value="1"/>
</dbReference>
<protein>
    <submittedName>
        <fullName evidence="4">Zn-dependent hydrolase, glyoxylase</fullName>
    </submittedName>
</protein>
<dbReference type="RefSeq" id="WP_077752059.1">
    <property type="nucleotide sequence ID" value="NZ_CP014782.1"/>
</dbReference>
<dbReference type="STRING" id="225848.Sps_01639"/>
<dbReference type="EMBL" id="CP014782">
    <property type="protein sequence ID" value="AQS36804.1"/>
    <property type="molecule type" value="Genomic_DNA"/>
</dbReference>
<proteinExistence type="inferred from homology"/>
<dbReference type="Pfam" id="PF00753">
    <property type="entry name" value="Lactamase_B"/>
    <property type="match status" value="1"/>
</dbReference>
<name>A0A1S6HMS6_9GAMM</name>
<keyword evidence="4" id="KW-0378">Hydrolase</keyword>
<feature type="signal peptide" evidence="2">
    <location>
        <begin position="1"/>
        <end position="25"/>
    </location>
</feature>
<dbReference type="Gene3D" id="3.60.15.10">
    <property type="entry name" value="Ribonuclease Z/Hydroxyacylglutathione hydrolase-like"/>
    <property type="match status" value="1"/>
</dbReference>
<dbReference type="InterPro" id="IPR050855">
    <property type="entry name" value="NDM-1-like"/>
</dbReference>
<dbReference type="AlphaFoldDB" id="A0A1S6HMS6"/>
<keyword evidence="2" id="KW-0732">Signal</keyword>
<dbReference type="PANTHER" id="PTHR42951">
    <property type="entry name" value="METALLO-BETA-LACTAMASE DOMAIN-CONTAINING"/>
    <property type="match status" value="1"/>
</dbReference>
<dbReference type="KEGG" id="spsw:Sps_01639"/>
<sequence>MMRSSNLLKGCVLILGLLLSQLSFADRFSDVEINKLKLSETSYMLTGSGGNIGVSAGKDGILIIDNQFAPLSGKIIATLSGIQPGQPKYVVNTHYHGDHTGGNNLFGMNSVIFAHHNVLKRLAGDTSYKAAGLPSVTYHKGTSIHFNGDTLHLLHMGPGHTDGDSVVLWEDKSVIHMGDLFFKNRFPYIDLKAGGSVKGYRDNVAAMIRKINKDTKVIPGHGELASRNDLIRFKHMLDKSINWMESKLSSGMSLEQIKLEGIPKGKIDWSWSFITEEKWINTLYQGLKQ</sequence>
<feature type="chain" id="PRO_5012481433" evidence="2">
    <location>
        <begin position="26"/>
        <end position="289"/>
    </location>
</feature>
<reference evidence="4 5" key="1">
    <citation type="submission" date="2016-03" db="EMBL/GenBank/DDBJ databases">
        <title>Complete genome sequence of Shewanella psychrophila WP2, a deep sea bacterium isolated from west Pacific sediment.</title>
        <authorList>
            <person name="Xu G."/>
            <person name="Jian H."/>
        </authorList>
    </citation>
    <scope>NUCLEOTIDE SEQUENCE [LARGE SCALE GENOMIC DNA]</scope>
    <source>
        <strain evidence="4 5">WP2</strain>
    </source>
</reference>
<dbReference type="GO" id="GO:0017001">
    <property type="term" value="P:antibiotic catabolic process"/>
    <property type="evidence" value="ECO:0007669"/>
    <property type="project" value="UniProtKB-ARBA"/>
</dbReference>
<dbReference type="InterPro" id="IPR036866">
    <property type="entry name" value="RibonucZ/Hydroxyglut_hydro"/>
</dbReference>
<gene>
    <name evidence="4" type="ORF">Sps_01639</name>
</gene>
<evidence type="ECO:0000313" key="4">
    <source>
        <dbReference type="EMBL" id="AQS36804.1"/>
    </source>
</evidence>